<evidence type="ECO:0000313" key="3">
    <source>
        <dbReference type="Proteomes" id="UP000595437"/>
    </source>
</evidence>
<dbReference type="Proteomes" id="UP000595437">
    <property type="component" value="Chromosome 2"/>
</dbReference>
<dbReference type="EMBL" id="CP045891">
    <property type="protein sequence ID" value="QQP57987.1"/>
    <property type="molecule type" value="Genomic_DNA"/>
</dbReference>
<dbReference type="InterPro" id="IPR011989">
    <property type="entry name" value="ARM-like"/>
</dbReference>
<dbReference type="Gene3D" id="1.25.10.10">
    <property type="entry name" value="Leucine-rich Repeat Variant"/>
    <property type="match status" value="1"/>
</dbReference>
<proteinExistence type="predicted"/>
<gene>
    <name evidence="2" type="ORF">FKW44_003161</name>
</gene>
<sequence length="123" mass="13604">MLNRLTERWAYIESIGLGNGTEADEDDKDSKEVLEDVFLRQLTRDYLNALKCLFIPGGGSDVLVSEKKTEEGPHTLSEIGKLALDDDSLRDSLLLTLLRALVWTDSNASSAPVGSWSSFFPMP</sequence>
<dbReference type="OrthoDB" id="2215036at2759"/>
<feature type="domain" description="Exportin-5 C-terminal" evidence="1">
    <location>
        <begin position="3"/>
        <end position="110"/>
    </location>
</feature>
<protein>
    <submittedName>
        <fullName evidence="2">Exportin 5</fullName>
    </submittedName>
</protein>
<dbReference type="InterPro" id="IPR045478">
    <property type="entry name" value="Exportin-5_C"/>
</dbReference>
<keyword evidence="3" id="KW-1185">Reference proteome</keyword>
<dbReference type="Pfam" id="PF19273">
    <property type="entry name" value="Exportin-5"/>
    <property type="match status" value="1"/>
</dbReference>
<name>A0A7T8KL84_CALRO</name>
<evidence type="ECO:0000313" key="2">
    <source>
        <dbReference type="EMBL" id="QQP57987.1"/>
    </source>
</evidence>
<accession>A0A7T8KL84</accession>
<evidence type="ECO:0000259" key="1">
    <source>
        <dbReference type="Pfam" id="PF19273"/>
    </source>
</evidence>
<dbReference type="AlphaFoldDB" id="A0A7T8KL84"/>
<organism evidence="2 3">
    <name type="scientific">Caligus rogercresseyi</name>
    <name type="common">Sea louse</name>
    <dbReference type="NCBI Taxonomy" id="217165"/>
    <lineage>
        <taxon>Eukaryota</taxon>
        <taxon>Metazoa</taxon>
        <taxon>Ecdysozoa</taxon>
        <taxon>Arthropoda</taxon>
        <taxon>Crustacea</taxon>
        <taxon>Multicrustacea</taxon>
        <taxon>Hexanauplia</taxon>
        <taxon>Copepoda</taxon>
        <taxon>Siphonostomatoida</taxon>
        <taxon>Caligidae</taxon>
        <taxon>Caligus</taxon>
    </lineage>
</organism>
<reference evidence="3" key="1">
    <citation type="submission" date="2021-01" db="EMBL/GenBank/DDBJ databases">
        <title>Caligus Genome Assembly.</title>
        <authorList>
            <person name="Gallardo-Escarate C."/>
        </authorList>
    </citation>
    <scope>NUCLEOTIDE SEQUENCE [LARGE SCALE GENOMIC DNA]</scope>
</reference>